<protein>
    <submittedName>
        <fullName evidence="6">LysR family transcriptional regulator</fullName>
    </submittedName>
</protein>
<proteinExistence type="inferred from homology"/>
<dbReference type="Gene3D" id="1.10.10.10">
    <property type="entry name" value="Winged helix-like DNA-binding domain superfamily/Winged helix DNA-binding domain"/>
    <property type="match status" value="1"/>
</dbReference>
<dbReference type="GO" id="GO:0003677">
    <property type="term" value="F:DNA binding"/>
    <property type="evidence" value="ECO:0007669"/>
    <property type="project" value="UniProtKB-KW"/>
</dbReference>
<evidence type="ECO:0000256" key="1">
    <source>
        <dbReference type="ARBA" id="ARBA00009437"/>
    </source>
</evidence>
<dbReference type="OrthoDB" id="9815174at2"/>
<comment type="caution">
    <text evidence="6">The sequence shown here is derived from an EMBL/GenBank/DDBJ whole genome shotgun (WGS) entry which is preliminary data.</text>
</comment>
<dbReference type="SUPFAM" id="SSF46785">
    <property type="entry name" value="Winged helix' DNA-binding domain"/>
    <property type="match status" value="1"/>
</dbReference>
<dbReference type="PRINTS" id="PR00039">
    <property type="entry name" value="HTHLYSR"/>
</dbReference>
<dbReference type="GO" id="GO:0003700">
    <property type="term" value="F:DNA-binding transcription factor activity"/>
    <property type="evidence" value="ECO:0007669"/>
    <property type="project" value="InterPro"/>
</dbReference>
<evidence type="ECO:0000259" key="5">
    <source>
        <dbReference type="PROSITE" id="PS50931"/>
    </source>
</evidence>
<gene>
    <name evidence="6" type="ORF">FAP39_02790</name>
</gene>
<dbReference type="Pfam" id="PF03466">
    <property type="entry name" value="LysR_substrate"/>
    <property type="match status" value="1"/>
</dbReference>
<dbReference type="InterPro" id="IPR000847">
    <property type="entry name" value="LysR_HTH_N"/>
</dbReference>
<dbReference type="InterPro" id="IPR050950">
    <property type="entry name" value="HTH-type_LysR_regulators"/>
</dbReference>
<dbReference type="EMBL" id="SULI01000002">
    <property type="protein sequence ID" value="TKZ22145.1"/>
    <property type="molecule type" value="Genomic_DNA"/>
</dbReference>
<keyword evidence="4" id="KW-0804">Transcription</keyword>
<feature type="domain" description="HTH lysR-type" evidence="5">
    <location>
        <begin position="23"/>
        <end position="80"/>
    </location>
</feature>
<dbReference type="Pfam" id="PF00126">
    <property type="entry name" value="HTH_1"/>
    <property type="match status" value="1"/>
</dbReference>
<organism evidence="6 7">
    <name type="scientific">Shimia litoralis</name>
    <dbReference type="NCBI Taxonomy" id="420403"/>
    <lineage>
        <taxon>Bacteria</taxon>
        <taxon>Pseudomonadati</taxon>
        <taxon>Pseudomonadota</taxon>
        <taxon>Alphaproteobacteria</taxon>
        <taxon>Rhodobacterales</taxon>
        <taxon>Roseobacteraceae</taxon>
    </lineage>
</organism>
<keyword evidence="7" id="KW-1185">Reference proteome</keyword>
<reference evidence="6 7" key="1">
    <citation type="submission" date="2019-04" db="EMBL/GenBank/DDBJ databases">
        <title>Genome sequence of Pelagicola litoralis CL-ES2.</title>
        <authorList>
            <person name="Cao J."/>
        </authorList>
    </citation>
    <scope>NUCLEOTIDE SEQUENCE [LARGE SCALE GENOMIC DNA]</scope>
    <source>
        <strain evidence="6 7">CL-ES2</strain>
    </source>
</reference>
<comment type="similarity">
    <text evidence="1">Belongs to the LysR transcriptional regulatory family.</text>
</comment>
<evidence type="ECO:0000313" key="6">
    <source>
        <dbReference type="EMBL" id="TKZ22145.1"/>
    </source>
</evidence>
<dbReference type="PANTHER" id="PTHR30419:SF30">
    <property type="entry name" value="LYSR FAMILY TRANSCRIPTIONAL REGULATOR"/>
    <property type="match status" value="1"/>
</dbReference>
<dbReference type="InterPro" id="IPR036388">
    <property type="entry name" value="WH-like_DNA-bd_sf"/>
</dbReference>
<dbReference type="InterPro" id="IPR036390">
    <property type="entry name" value="WH_DNA-bd_sf"/>
</dbReference>
<dbReference type="PANTHER" id="PTHR30419">
    <property type="entry name" value="HTH-TYPE TRANSCRIPTIONAL REGULATOR YBHD"/>
    <property type="match status" value="1"/>
</dbReference>
<evidence type="ECO:0000256" key="4">
    <source>
        <dbReference type="ARBA" id="ARBA00023163"/>
    </source>
</evidence>
<dbReference type="Gene3D" id="3.40.190.10">
    <property type="entry name" value="Periplasmic binding protein-like II"/>
    <property type="match status" value="2"/>
</dbReference>
<name>A0A4U7N864_9RHOB</name>
<dbReference type="GO" id="GO:0005829">
    <property type="term" value="C:cytosol"/>
    <property type="evidence" value="ECO:0007669"/>
    <property type="project" value="TreeGrafter"/>
</dbReference>
<accession>A0A4U7N864</accession>
<evidence type="ECO:0000256" key="2">
    <source>
        <dbReference type="ARBA" id="ARBA00023015"/>
    </source>
</evidence>
<keyword evidence="2" id="KW-0805">Transcription regulation</keyword>
<dbReference type="InterPro" id="IPR005119">
    <property type="entry name" value="LysR_subst-bd"/>
</dbReference>
<dbReference type="Proteomes" id="UP000306575">
    <property type="component" value="Unassembled WGS sequence"/>
</dbReference>
<sequence length="329" mass="35996">MGLTAGINQIQYSLVVFQRRMGVNLTKLRYLVTVDRAGAISAAAKVLHITQSAVTKAVADVEADLGFAVFDRRARGVVATAAGREFIDRAARILSDMNQLVSDTKSSRDTRDRVLRIGVAPPSLEGLMNRSIRHLILSHPEVRVQLRGTPFETGVQLLRQGDLDTLVTPSKPLSTAGDFVVEPLPPLRSLMFARKGHPLAGRRLKAGDVAKYPIISPDLSGPVVEPLMEVLSFLDSDPQRNLHILENFAMASGIIERSDAVGVVGHTYVQSQSFRTRFEVLDYDMGDPLPMVLAYRSEWQPSRAMTWLRAALRAHPPTSLSGQSSSHAG</sequence>
<keyword evidence="3" id="KW-0238">DNA-binding</keyword>
<evidence type="ECO:0000256" key="3">
    <source>
        <dbReference type="ARBA" id="ARBA00023125"/>
    </source>
</evidence>
<dbReference type="PROSITE" id="PS50931">
    <property type="entry name" value="HTH_LYSR"/>
    <property type="match status" value="1"/>
</dbReference>
<evidence type="ECO:0000313" key="7">
    <source>
        <dbReference type="Proteomes" id="UP000306575"/>
    </source>
</evidence>
<dbReference type="AlphaFoldDB" id="A0A4U7N864"/>
<dbReference type="SUPFAM" id="SSF53850">
    <property type="entry name" value="Periplasmic binding protein-like II"/>
    <property type="match status" value="1"/>
</dbReference>